<gene>
    <name evidence="1" type="ORF">PH586_00765</name>
</gene>
<evidence type="ECO:0000313" key="2">
    <source>
        <dbReference type="Proteomes" id="UP001212042"/>
    </source>
</evidence>
<comment type="caution">
    <text evidence="1">The sequence shown here is derived from an EMBL/GenBank/DDBJ whole genome shotgun (WGS) entry which is preliminary data.</text>
</comment>
<dbReference type="Proteomes" id="UP001212042">
    <property type="component" value="Unassembled WGS sequence"/>
</dbReference>
<dbReference type="RefSeq" id="WP_271345865.1">
    <property type="nucleotide sequence ID" value="NZ_JAQJZJ010000001.1"/>
</dbReference>
<dbReference type="InterPro" id="IPR046733">
    <property type="entry name" value="DUF6625"/>
</dbReference>
<proteinExistence type="predicted"/>
<name>A0ABT4X9A9_9PSED</name>
<protein>
    <submittedName>
        <fullName evidence="1">Uncharacterized protein</fullName>
    </submittedName>
</protein>
<organism evidence="1 2">
    <name type="scientific">Pseudomonas aestuarii</name>
    <dbReference type="NCBI Taxonomy" id="3018340"/>
    <lineage>
        <taxon>Bacteria</taxon>
        <taxon>Pseudomonadati</taxon>
        <taxon>Pseudomonadota</taxon>
        <taxon>Gammaproteobacteria</taxon>
        <taxon>Pseudomonadales</taxon>
        <taxon>Pseudomonadaceae</taxon>
        <taxon>Pseudomonas</taxon>
    </lineage>
</organism>
<evidence type="ECO:0000313" key="1">
    <source>
        <dbReference type="EMBL" id="MDA7084919.1"/>
    </source>
</evidence>
<dbReference type="EMBL" id="JAQJZJ010000001">
    <property type="protein sequence ID" value="MDA7084919.1"/>
    <property type="molecule type" value="Genomic_DNA"/>
</dbReference>
<reference evidence="1 2" key="1">
    <citation type="submission" date="2023-01" db="EMBL/GenBank/DDBJ databases">
        <title>Pseudomonas SA3-5T sp. nov., isolated from tidal flat sediment.</title>
        <authorList>
            <person name="Kim H.S."/>
            <person name="Kim J.-S."/>
            <person name="Suh M.K."/>
            <person name="Eom M.K."/>
            <person name="Lee J.-S."/>
        </authorList>
    </citation>
    <scope>NUCLEOTIDE SEQUENCE [LARGE SCALE GENOMIC DNA]</scope>
    <source>
        <strain evidence="1 2">SA3-5</strain>
    </source>
</reference>
<keyword evidence="2" id="KW-1185">Reference proteome</keyword>
<sequence length="298" mass="35468">MRNPPSIILLIPYFGRWPFWMPFFIESCRCNPDIDWLLIGDCAELDDLPDNVRQQRIGFEDYCRFVSSRLGFLFAPTNPYKLCDLKPALGFIHYSEIQGYDFWGFSDLDLIYGDLRAYFTAEKLHRFKFFSTHERRVSGHLCLLRNEKPLRELFWRIRDFQRRLQDQRNHALDEGGFTRLFLWRKNFPRPLFKLVGWFNPRRRVAEFKEAFSTPNTPRLWRDGTRAFPSYWVWRNGVLRNAKDGAMTFPYLHFLGWKKSEWHALSVPPDENSASLAASHCWRVDAQGFHALGADNIER</sequence>
<accession>A0ABT4X9A9</accession>
<dbReference type="Pfam" id="PF20330">
    <property type="entry name" value="DUF6625"/>
    <property type="match status" value="1"/>
</dbReference>